<name>A0A6N8FS00_9CHRO</name>
<protein>
    <submittedName>
        <fullName evidence="2">Uncharacterized protein</fullName>
    </submittedName>
</protein>
<keyword evidence="1" id="KW-1133">Transmembrane helix</keyword>
<organism evidence="2 3">
    <name type="scientific">Gloeocapsopsis dulcis AAB1 = 1H9</name>
    <dbReference type="NCBI Taxonomy" id="1433147"/>
    <lineage>
        <taxon>Bacteria</taxon>
        <taxon>Bacillati</taxon>
        <taxon>Cyanobacteriota</taxon>
        <taxon>Cyanophyceae</taxon>
        <taxon>Oscillatoriophycideae</taxon>
        <taxon>Chroococcales</taxon>
        <taxon>Chroococcaceae</taxon>
        <taxon>Gloeocapsopsis</taxon>
        <taxon>Gloeocapsopsis dulcis</taxon>
    </lineage>
</organism>
<evidence type="ECO:0000313" key="3">
    <source>
        <dbReference type="Proteomes" id="UP000441797"/>
    </source>
</evidence>
<evidence type="ECO:0000313" key="2">
    <source>
        <dbReference type="EMBL" id="MUL35534.1"/>
    </source>
</evidence>
<evidence type="ECO:0000256" key="1">
    <source>
        <dbReference type="SAM" id="Phobius"/>
    </source>
</evidence>
<keyword evidence="1" id="KW-0812">Transmembrane</keyword>
<comment type="caution">
    <text evidence="2">The sequence shown here is derived from an EMBL/GenBank/DDBJ whole genome shotgun (WGS) entry which is preliminary data.</text>
</comment>
<keyword evidence="1" id="KW-0472">Membrane</keyword>
<accession>A0A6N8FS00</accession>
<feature type="transmembrane region" description="Helical" evidence="1">
    <location>
        <begin position="43"/>
        <end position="60"/>
    </location>
</feature>
<dbReference type="AlphaFoldDB" id="A0A6N8FS00"/>
<gene>
    <name evidence="2" type="ORF">BWI75_03975</name>
</gene>
<feature type="transmembrane region" description="Helical" evidence="1">
    <location>
        <begin position="16"/>
        <end position="37"/>
    </location>
</feature>
<proteinExistence type="predicted"/>
<reference evidence="2 3" key="1">
    <citation type="journal article" date="2019" name="Front. Microbiol.">
        <title>Genomic Features for Desiccation Tolerance and Sugar Biosynthesis in the Extremophile Gloeocapsopsis sp. UTEX B3054.</title>
        <authorList>
            <person name="Urrejola C."/>
            <person name="Alcorta J."/>
            <person name="Salas L."/>
            <person name="Vasquez M."/>
            <person name="Polz M.F."/>
            <person name="Vicuna R."/>
            <person name="Diez B."/>
        </authorList>
    </citation>
    <scope>NUCLEOTIDE SEQUENCE [LARGE SCALE GENOMIC DNA]</scope>
    <source>
        <strain evidence="2 3">1H9</strain>
    </source>
</reference>
<keyword evidence="3" id="KW-1185">Reference proteome</keyword>
<sequence length="86" mass="10237">MTRIRQFINQSKWDSFLLVVVTCFSLFYLIAIPFGWIRTRFELTEIIIFTIILLINSELLERLRKLGINKDGITFELDQIQAEQKN</sequence>
<dbReference type="EMBL" id="NAPY01000004">
    <property type="protein sequence ID" value="MUL35534.1"/>
    <property type="molecule type" value="Genomic_DNA"/>
</dbReference>
<dbReference type="Proteomes" id="UP000441797">
    <property type="component" value="Unassembled WGS sequence"/>
</dbReference>